<dbReference type="InterPro" id="IPR014729">
    <property type="entry name" value="Rossmann-like_a/b/a_fold"/>
</dbReference>
<dbReference type="AlphaFoldDB" id="A0A5B7TW79"/>
<evidence type="ECO:0000256" key="4">
    <source>
        <dbReference type="ARBA" id="ARBA00022741"/>
    </source>
</evidence>
<organism evidence="12 13">
    <name type="scientific">Aureibaculum algae</name>
    <dbReference type="NCBI Taxonomy" id="2584122"/>
    <lineage>
        <taxon>Bacteria</taxon>
        <taxon>Pseudomonadati</taxon>
        <taxon>Bacteroidota</taxon>
        <taxon>Flavobacteriia</taxon>
        <taxon>Flavobacteriales</taxon>
        <taxon>Flavobacteriaceae</taxon>
        <taxon>Aureibaculum</taxon>
    </lineage>
</organism>
<evidence type="ECO:0000256" key="3">
    <source>
        <dbReference type="ARBA" id="ARBA00012737"/>
    </source>
</evidence>
<evidence type="ECO:0000259" key="11">
    <source>
        <dbReference type="PROSITE" id="PS51278"/>
    </source>
</evidence>
<keyword evidence="8" id="KW-0028">Amino-acid biosynthesis</keyword>
<feature type="binding site" evidence="9">
    <location>
        <position position="291"/>
    </location>
    <ligand>
        <name>ATP</name>
        <dbReference type="ChEBI" id="CHEBI:30616"/>
    </ligand>
</feature>
<dbReference type="KEGG" id="fbe:FF125_12025"/>
<dbReference type="CDD" id="cd01991">
    <property type="entry name" value="Asn_synthase_B_C"/>
    <property type="match status" value="1"/>
</dbReference>
<protein>
    <recommendedName>
        <fullName evidence="3">asparagine synthase (glutamine-hydrolyzing)</fullName>
        <ecNumber evidence="3">6.3.5.4</ecNumber>
    </recommendedName>
</protein>
<dbReference type="InterPro" id="IPR029055">
    <property type="entry name" value="Ntn_hydrolases_N"/>
</dbReference>
<name>A0A5B7TW79_9FLAO</name>
<evidence type="ECO:0000256" key="7">
    <source>
        <dbReference type="ARBA" id="ARBA00048741"/>
    </source>
</evidence>
<dbReference type="OrthoDB" id="9763290at2"/>
<dbReference type="CDD" id="cd00712">
    <property type="entry name" value="AsnB"/>
    <property type="match status" value="1"/>
</dbReference>
<evidence type="ECO:0000256" key="8">
    <source>
        <dbReference type="PIRSR" id="PIRSR001589-1"/>
    </source>
</evidence>
<feature type="domain" description="Glutamine amidotransferase type-2" evidence="11">
    <location>
        <begin position="2"/>
        <end position="213"/>
    </location>
</feature>
<keyword evidence="6 8" id="KW-0315">Glutamine amidotransferase</keyword>
<dbReference type="InterPro" id="IPR006426">
    <property type="entry name" value="Asn_synth_AEB"/>
</dbReference>
<dbReference type="SUPFAM" id="SSF56235">
    <property type="entry name" value="N-terminal nucleophile aminohydrolases (Ntn hydrolases)"/>
    <property type="match status" value="1"/>
</dbReference>
<dbReference type="GO" id="GO:0006529">
    <property type="term" value="P:asparagine biosynthetic process"/>
    <property type="evidence" value="ECO:0007669"/>
    <property type="project" value="UniProtKB-KW"/>
</dbReference>
<proteinExistence type="inferred from homology"/>
<dbReference type="PIRSF" id="PIRSF001589">
    <property type="entry name" value="Asn_synthetase_glu-h"/>
    <property type="match status" value="1"/>
</dbReference>
<feature type="binding site" evidence="9">
    <location>
        <begin position="363"/>
        <end position="364"/>
    </location>
    <ligand>
        <name>ATP</name>
        <dbReference type="ChEBI" id="CHEBI:30616"/>
    </ligand>
</feature>
<dbReference type="Proteomes" id="UP000306229">
    <property type="component" value="Chromosome"/>
</dbReference>
<comment type="similarity">
    <text evidence="2">Belongs to the asparagine synthetase family.</text>
</comment>
<feature type="site" description="Important for beta-aspartyl-AMP intermediate formation" evidence="10">
    <location>
        <position position="365"/>
    </location>
</feature>
<accession>A0A5B7TW79</accession>
<keyword evidence="8" id="KW-0061">Asparagine biosynthesis</keyword>
<evidence type="ECO:0000256" key="1">
    <source>
        <dbReference type="ARBA" id="ARBA00005187"/>
    </source>
</evidence>
<evidence type="ECO:0000256" key="6">
    <source>
        <dbReference type="ARBA" id="ARBA00022962"/>
    </source>
</evidence>
<keyword evidence="12" id="KW-0436">Ligase</keyword>
<dbReference type="Gene3D" id="3.40.50.620">
    <property type="entry name" value="HUPs"/>
    <property type="match status" value="1"/>
</dbReference>
<dbReference type="PROSITE" id="PS51278">
    <property type="entry name" value="GATASE_TYPE_2"/>
    <property type="match status" value="1"/>
</dbReference>
<dbReference type="InterPro" id="IPR033738">
    <property type="entry name" value="AsnB_N"/>
</dbReference>
<dbReference type="Pfam" id="PF00733">
    <property type="entry name" value="Asn_synthase"/>
    <property type="match status" value="1"/>
</dbReference>
<evidence type="ECO:0000256" key="2">
    <source>
        <dbReference type="ARBA" id="ARBA00005752"/>
    </source>
</evidence>
<evidence type="ECO:0000313" key="13">
    <source>
        <dbReference type="Proteomes" id="UP000306229"/>
    </source>
</evidence>
<dbReference type="PANTHER" id="PTHR43284:SF1">
    <property type="entry name" value="ASPARAGINE SYNTHETASE"/>
    <property type="match status" value="1"/>
</dbReference>
<dbReference type="InterPro" id="IPR051786">
    <property type="entry name" value="ASN_synthetase/amidase"/>
</dbReference>
<evidence type="ECO:0000313" key="12">
    <source>
        <dbReference type="EMBL" id="QCX39127.1"/>
    </source>
</evidence>
<evidence type="ECO:0000256" key="5">
    <source>
        <dbReference type="ARBA" id="ARBA00022840"/>
    </source>
</evidence>
<dbReference type="NCBIfam" id="TIGR01536">
    <property type="entry name" value="asn_synth_AEB"/>
    <property type="match status" value="1"/>
</dbReference>
<keyword evidence="5 9" id="KW-0067">ATP-binding</keyword>
<dbReference type="EMBL" id="CP040749">
    <property type="protein sequence ID" value="QCX39127.1"/>
    <property type="molecule type" value="Genomic_DNA"/>
</dbReference>
<evidence type="ECO:0000256" key="9">
    <source>
        <dbReference type="PIRSR" id="PIRSR001589-2"/>
    </source>
</evidence>
<dbReference type="EC" id="6.3.5.4" evidence="3"/>
<feature type="binding site" evidence="9">
    <location>
        <position position="100"/>
    </location>
    <ligand>
        <name>L-glutamine</name>
        <dbReference type="ChEBI" id="CHEBI:58359"/>
    </ligand>
</feature>
<reference evidence="12 13" key="1">
    <citation type="submission" date="2019-05" db="EMBL/GenBank/DDBJ databases">
        <title>Algicella ahnfeltiae gen. nov., sp. nov., a novel marine bacterium of the family Flavobacteriaceae isolated from a red alga.</title>
        <authorList>
            <person name="Nedashkovskaya O.I."/>
            <person name="Kukhlevskiy A.D."/>
            <person name="Kim S.-G."/>
            <person name="Zhukova N.V."/>
            <person name="Mikhailov V.V."/>
        </authorList>
    </citation>
    <scope>NUCLEOTIDE SEQUENCE [LARGE SCALE GENOMIC DNA]</scope>
    <source>
        <strain evidence="12 13">10Alg115</strain>
    </source>
</reference>
<dbReference type="SUPFAM" id="SSF52402">
    <property type="entry name" value="Adenine nucleotide alpha hydrolases-like"/>
    <property type="match status" value="1"/>
</dbReference>
<dbReference type="InterPro" id="IPR017932">
    <property type="entry name" value="GATase_2_dom"/>
</dbReference>
<dbReference type="PANTHER" id="PTHR43284">
    <property type="entry name" value="ASPARAGINE SYNTHETASE (GLUTAMINE-HYDROLYZING)"/>
    <property type="match status" value="1"/>
</dbReference>
<dbReference type="GO" id="GO:0005524">
    <property type="term" value="F:ATP binding"/>
    <property type="evidence" value="ECO:0007669"/>
    <property type="project" value="UniProtKB-KW"/>
</dbReference>
<sequence length="616" mass="71884">MCGIAGKIFFDENRTVSLNELKKMSDVIKHRGPDDEGHYYNNNVGLAFRRLSIIDLHTGHQPLSNFEGTLWITFNGEVYNFKENRIALEKKGYKFRTNTDTEVIVNLYQEYGENCVDHLRGMFAFVIWDDHKKQLFGARDRFGIKPFHYYIDNEKFVWGSEVKSIVAAENVKSSLRLESLDYYFAYGYTPRNQSIYNEIQKLEPGCSFMLRPNEKEKLTIKKYWDITYTPDYSKSEAYWKEAMYEELSKAVKMRMISDVPLGAFLSGGVDSSIVVALMALNSKQPIKTFSIGFKEEKYNELKYAQLVAERYKTEHHEFIVEPESIELLPDLVKAYDEPFADSSAIPTYYVSKYTREHVTVALSGDGGDELFAGYSSYDKMISLHRKKYYPKLFFSLLNKMIPDHIYGKGMSYYLSKDKNNINAYFNLWKDYEREDLLLPDIQSRLAKNYSENLKINLIKTSNANFLTRMQQLDMKTYMVDDILTKVDRASMMNSLEARVPLLDHKFAELSFTIPSELKLKAGVKKYILKETFSKILPPEIISHKKQGFAIPLDTWFKGDLKHYANDTLRSSEKLYNYLGKPVVEKILNNHQKGIRDYSQKIWSLLFLDEWLKQNNI</sequence>
<dbReference type="Gene3D" id="3.60.20.10">
    <property type="entry name" value="Glutamine Phosphoribosylpyrophosphate, subunit 1, domain 1"/>
    <property type="match status" value="1"/>
</dbReference>
<dbReference type="RefSeq" id="WP_138949992.1">
    <property type="nucleotide sequence ID" value="NZ_CP040749.1"/>
</dbReference>
<dbReference type="InterPro" id="IPR001962">
    <property type="entry name" value="Asn_synthase"/>
</dbReference>
<dbReference type="Pfam" id="PF13537">
    <property type="entry name" value="GATase_7"/>
    <property type="match status" value="1"/>
</dbReference>
<feature type="active site" description="For GATase activity" evidence="8">
    <location>
        <position position="2"/>
    </location>
</feature>
<comment type="catalytic activity">
    <reaction evidence="7">
        <text>L-aspartate + L-glutamine + ATP + H2O = L-asparagine + L-glutamate + AMP + diphosphate + H(+)</text>
        <dbReference type="Rhea" id="RHEA:12228"/>
        <dbReference type="ChEBI" id="CHEBI:15377"/>
        <dbReference type="ChEBI" id="CHEBI:15378"/>
        <dbReference type="ChEBI" id="CHEBI:29985"/>
        <dbReference type="ChEBI" id="CHEBI:29991"/>
        <dbReference type="ChEBI" id="CHEBI:30616"/>
        <dbReference type="ChEBI" id="CHEBI:33019"/>
        <dbReference type="ChEBI" id="CHEBI:58048"/>
        <dbReference type="ChEBI" id="CHEBI:58359"/>
        <dbReference type="ChEBI" id="CHEBI:456215"/>
        <dbReference type="EC" id="6.3.5.4"/>
    </reaction>
</comment>
<gene>
    <name evidence="12" type="primary">asnB</name>
    <name evidence="12" type="ORF">FF125_12025</name>
</gene>
<dbReference type="GO" id="GO:0005829">
    <property type="term" value="C:cytosol"/>
    <property type="evidence" value="ECO:0007669"/>
    <property type="project" value="TreeGrafter"/>
</dbReference>
<keyword evidence="4 9" id="KW-0547">Nucleotide-binding</keyword>
<keyword evidence="13" id="KW-1185">Reference proteome</keyword>
<comment type="pathway">
    <text evidence="1">Amino-acid biosynthesis; L-asparagine biosynthesis; L-asparagine from L-aspartate (L-Gln route): step 1/1.</text>
</comment>
<dbReference type="GO" id="GO:0004066">
    <property type="term" value="F:asparagine synthase (glutamine-hydrolyzing) activity"/>
    <property type="evidence" value="ECO:0007669"/>
    <property type="project" value="UniProtKB-EC"/>
</dbReference>
<evidence type="ECO:0000256" key="10">
    <source>
        <dbReference type="PIRSR" id="PIRSR001589-3"/>
    </source>
</evidence>